<comment type="caution">
    <text evidence="1">The sequence shown here is derived from an EMBL/GenBank/DDBJ whole genome shotgun (WGS) entry which is preliminary data.</text>
</comment>
<gene>
    <name evidence="1" type="ORF">KPL71_024390</name>
</gene>
<proteinExistence type="predicted"/>
<dbReference type="Proteomes" id="UP000829398">
    <property type="component" value="Chromosome 8"/>
</dbReference>
<protein>
    <submittedName>
        <fullName evidence="1">DUF2040 domain-containing protein</fullName>
    </submittedName>
</protein>
<organism evidence="1 2">
    <name type="scientific">Citrus sinensis</name>
    <name type="common">Sweet orange</name>
    <name type="synonym">Citrus aurantium var. sinensis</name>
    <dbReference type="NCBI Taxonomy" id="2711"/>
    <lineage>
        <taxon>Eukaryota</taxon>
        <taxon>Viridiplantae</taxon>
        <taxon>Streptophyta</taxon>
        <taxon>Embryophyta</taxon>
        <taxon>Tracheophyta</taxon>
        <taxon>Spermatophyta</taxon>
        <taxon>Magnoliopsida</taxon>
        <taxon>eudicotyledons</taxon>
        <taxon>Gunneridae</taxon>
        <taxon>Pentapetalae</taxon>
        <taxon>rosids</taxon>
        <taxon>malvids</taxon>
        <taxon>Sapindales</taxon>
        <taxon>Rutaceae</taxon>
        <taxon>Aurantioideae</taxon>
        <taxon>Citrus</taxon>
    </lineage>
</organism>
<dbReference type="EMBL" id="CM039177">
    <property type="protein sequence ID" value="KAH9699517.1"/>
    <property type="molecule type" value="Genomic_DNA"/>
</dbReference>
<sequence length="374" mass="43113">MSKYGLQLRVNPSQQKKQPTNKPPLPPPKAFGLDDDGGGDDDVEGEISRQAIKNRALKEIEEQQRKALAEDPNVFDYDGCYDEMKQKSVRRKVQDRADTQPKYIHKLIHKAEERKREHDIIYERKLTKERSKEDHLFADKEKFVTGAYKKKLEEQQRWAREQALRDLRDERDDRFFFSSTDLHEVYELKISYSTVILIMMNSFRAMLLNHDISALVWVTKKTDVSDFYFNLHKNVAFGGGNKDSMNLDKKAEVTKPEKEVDKKAEQRRPEKEEIQRAADTPEKERLSAYSNSASESSRGKEGHQAETSTSSRSIESSESNPASDRPVSDSSEQEKPSVEKPSDGQPKPDHHKRGQDALAAAKERFMARKKAKEQ</sequence>
<name>A0ACB8IR04_CITSI</name>
<evidence type="ECO:0000313" key="1">
    <source>
        <dbReference type="EMBL" id="KAH9699517.1"/>
    </source>
</evidence>
<evidence type="ECO:0000313" key="2">
    <source>
        <dbReference type="Proteomes" id="UP000829398"/>
    </source>
</evidence>
<keyword evidence="2" id="KW-1185">Reference proteome</keyword>
<accession>A0ACB8IR04</accession>
<reference evidence="2" key="1">
    <citation type="journal article" date="2023" name="Hortic. Res.">
        <title>A chromosome-level phased genome enabling allele-level studies in sweet orange: a case study on citrus Huanglongbing tolerance.</title>
        <authorList>
            <person name="Wu B."/>
            <person name="Yu Q."/>
            <person name="Deng Z."/>
            <person name="Duan Y."/>
            <person name="Luo F."/>
            <person name="Gmitter F. Jr."/>
        </authorList>
    </citation>
    <scope>NUCLEOTIDE SEQUENCE [LARGE SCALE GENOMIC DNA]</scope>
    <source>
        <strain evidence="2">cv. Valencia</strain>
    </source>
</reference>